<dbReference type="InterPro" id="IPR013989">
    <property type="entry name" value="Dev_and_cell_death_domain"/>
</dbReference>
<gene>
    <name evidence="2" type="ORF">H5410_005538</name>
</gene>
<proteinExistence type="predicted"/>
<sequence length="127" mass="14611">MSSGLPSPHFSYVKNIDPGLSLFLFNYDNQKLHGIYEATSSGKININPSGWTLDDSGRTKYPIQVQKRPYLHCTPLAETLFKPIIQDNYYNDQHHFLFELDRVQAGNLIFRLNRVPANGLECRRGRI</sequence>
<dbReference type="PANTHER" id="PTHR46034">
    <property type="match status" value="1"/>
</dbReference>
<organism evidence="2 3">
    <name type="scientific">Solanum commersonii</name>
    <name type="common">Commerson's wild potato</name>
    <name type="synonym">Commerson's nightshade</name>
    <dbReference type="NCBI Taxonomy" id="4109"/>
    <lineage>
        <taxon>Eukaryota</taxon>
        <taxon>Viridiplantae</taxon>
        <taxon>Streptophyta</taxon>
        <taxon>Embryophyta</taxon>
        <taxon>Tracheophyta</taxon>
        <taxon>Spermatophyta</taxon>
        <taxon>Magnoliopsida</taxon>
        <taxon>eudicotyledons</taxon>
        <taxon>Gunneridae</taxon>
        <taxon>Pentapetalae</taxon>
        <taxon>asterids</taxon>
        <taxon>lamiids</taxon>
        <taxon>Solanales</taxon>
        <taxon>Solanaceae</taxon>
        <taxon>Solanoideae</taxon>
        <taxon>Solaneae</taxon>
        <taxon>Solanum</taxon>
    </lineage>
</organism>
<dbReference type="PROSITE" id="PS51222">
    <property type="entry name" value="DCD"/>
    <property type="match status" value="1"/>
</dbReference>
<dbReference type="Proteomes" id="UP000824120">
    <property type="component" value="Chromosome 2"/>
</dbReference>
<comment type="caution">
    <text evidence="2">The sequence shown here is derived from an EMBL/GenBank/DDBJ whole genome shotgun (WGS) entry which is preliminary data.</text>
</comment>
<protein>
    <recommendedName>
        <fullName evidence="1">DCD domain-containing protein</fullName>
    </recommendedName>
</protein>
<dbReference type="SMART" id="SM00767">
    <property type="entry name" value="DCD"/>
    <property type="match status" value="1"/>
</dbReference>
<dbReference type="GO" id="GO:0034976">
    <property type="term" value="P:response to endoplasmic reticulum stress"/>
    <property type="evidence" value="ECO:0007669"/>
    <property type="project" value="InterPro"/>
</dbReference>
<dbReference type="OrthoDB" id="1268499at2759"/>
<dbReference type="Pfam" id="PF10539">
    <property type="entry name" value="Dev_Cell_Death"/>
    <property type="match status" value="1"/>
</dbReference>
<name>A0A9J6A7F5_SOLCO</name>
<dbReference type="InterPro" id="IPR044832">
    <property type="entry name" value="NRP-like"/>
</dbReference>
<reference evidence="2 3" key="1">
    <citation type="submission" date="2020-09" db="EMBL/GenBank/DDBJ databases">
        <title>De no assembly of potato wild relative species, Solanum commersonii.</title>
        <authorList>
            <person name="Cho K."/>
        </authorList>
    </citation>
    <scope>NUCLEOTIDE SEQUENCE [LARGE SCALE GENOMIC DNA]</scope>
    <source>
        <strain evidence="2">LZ3.2</strain>
        <tissue evidence="2">Leaf</tissue>
    </source>
</reference>
<accession>A0A9J6A7F5</accession>
<dbReference type="AlphaFoldDB" id="A0A9J6A7F5"/>
<feature type="domain" description="DCD" evidence="1">
    <location>
        <begin position="1"/>
        <end position="114"/>
    </location>
</feature>
<dbReference type="PANTHER" id="PTHR46034:SF14">
    <property type="entry name" value="B2 PROTEIN-LIKE"/>
    <property type="match status" value="1"/>
</dbReference>
<evidence type="ECO:0000313" key="2">
    <source>
        <dbReference type="EMBL" id="KAG5620320.1"/>
    </source>
</evidence>
<dbReference type="EMBL" id="JACXVP010000002">
    <property type="protein sequence ID" value="KAG5620320.1"/>
    <property type="molecule type" value="Genomic_DNA"/>
</dbReference>
<keyword evidence="3" id="KW-1185">Reference proteome</keyword>
<evidence type="ECO:0000313" key="3">
    <source>
        <dbReference type="Proteomes" id="UP000824120"/>
    </source>
</evidence>
<evidence type="ECO:0000259" key="1">
    <source>
        <dbReference type="PROSITE" id="PS51222"/>
    </source>
</evidence>